<dbReference type="Pfam" id="PF07831">
    <property type="entry name" value="PYNP_C"/>
    <property type="match status" value="1"/>
</dbReference>
<dbReference type="GO" id="GO:0005829">
    <property type="term" value="C:cytosol"/>
    <property type="evidence" value="ECO:0007669"/>
    <property type="project" value="TreeGrafter"/>
</dbReference>
<sequence>MKQYTKAMKARPFDIEAGKMIAILNSNDAKELGVLPLDRIQISCPRTRKKITCVVDTTETMLKENMAGMFKDVQKKLGVRRGEKVMVQPVAPPESVSFIKKKLDGHALSEKEIRAIVHDLGQNKLSEIEAAGFVSAVYFHDYNLEETVAMTKALSQDGLQLKFDHDKVLDKHCIGGTNGRATMIIVPIIAAAGYHIPKTSSRSITSAAGTADSMEVLANVSLPIDKIKKITNKVGGVIVWGGALELAPVDDKIIKIEHPFALDPTGQIIASVMAKKASVGAKYVVIDLPVGPDVKVHTRERAEEMAKKFIAVGKKLGMRIEAVMTNGTEPSGRAFGPALEAKHVMEILEGKRFDALAQKSCELAGVLLELVGKVKKGKGTDMAKEILVSGEALKKMQEIIKAQGAYALTSFDVKYAPFKKIVKAKTNGEISKINVKKCAQLARMAGAPADKKAGVLLFVEVGDKVKKGQPVLEIHAENKRKLGLAVEYAKKDRVIQMQKIILEKFS</sequence>
<evidence type="ECO:0000256" key="2">
    <source>
        <dbReference type="ARBA" id="ARBA00022679"/>
    </source>
</evidence>
<dbReference type="InterPro" id="IPR013102">
    <property type="entry name" value="PYNP_C"/>
</dbReference>
<dbReference type="InterPro" id="IPR013466">
    <property type="entry name" value="Thymidine/AMP_Pase"/>
</dbReference>
<evidence type="ECO:0000256" key="3">
    <source>
        <dbReference type="NCBIfam" id="TIGR03327"/>
    </source>
</evidence>
<dbReference type="InterPro" id="IPR017713">
    <property type="entry name" value="AMP_phosphorylase"/>
</dbReference>
<dbReference type="EC" id="2.4.2.57" evidence="3"/>
<evidence type="ECO:0000256" key="1">
    <source>
        <dbReference type="ARBA" id="ARBA00022676"/>
    </source>
</evidence>
<dbReference type="GO" id="GO:0016763">
    <property type="term" value="F:pentosyltransferase activity"/>
    <property type="evidence" value="ECO:0007669"/>
    <property type="project" value="InterPro"/>
</dbReference>
<dbReference type="InterPro" id="IPR017459">
    <property type="entry name" value="Glycosyl_Trfase_fam3_N_dom"/>
</dbReference>
<dbReference type="Pfam" id="PF00591">
    <property type="entry name" value="Glycos_transf_3"/>
    <property type="match status" value="1"/>
</dbReference>
<dbReference type="NCBIfam" id="NF003338">
    <property type="entry name" value="PRK04350.1"/>
    <property type="match status" value="1"/>
</dbReference>
<evidence type="ECO:0000259" key="4">
    <source>
        <dbReference type="SMART" id="SM00941"/>
    </source>
</evidence>
<dbReference type="SUPFAM" id="SSF52418">
    <property type="entry name" value="Nucleoside phosphorylase/phosphoribosyltransferase catalytic domain"/>
    <property type="match status" value="1"/>
</dbReference>
<protein>
    <recommendedName>
        <fullName evidence="3">AMP phosphorylase</fullName>
        <ecNumber evidence="3">2.4.2.57</ecNumber>
    </recommendedName>
</protein>
<dbReference type="InterPro" id="IPR000053">
    <property type="entry name" value="Thymidine/pyrmidine_PPase"/>
</dbReference>
<dbReference type="AlphaFoldDB" id="A0A2D6M0Z8"/>
<keyword evidence="2" id="KW-0808">Transferase</keyword>
<name>A0A2D6M0Z8_9ARCH</name>
<organism evidence="5 6">
    <name type="scientific">Candidatus Iainarchaeum sp</name>
    <dbReference type="NCBI Taxonomy" id="3101447"/>
    <lineage>
        <taxon>Archaea</taxon>
        <taxon>Candidatus Iainarchaeota</taxon>
        <taxon>Candidatus Iainarchaeia</taxon>
        <taxon>Candidatus Iainarchaeales</taxon>
        <taxon>Candidatus Iainarchaeaceae</taxon>
        <taxon>Candidatus Iainarchaeum</taxon>
    </lineage>
</organism>
<evidence type="ECO:0000313" key="5">
    <source>
        <dbReference type="EMBL" id="MAG22104.1"/>
    </source>
</evidence>
<gene>
    <name evidence="5" type="ORF">CL943_02255</name>
</gene>
<reference evidence="6" key="1">
    <citation type="submission" date="2017-09" db="EMBL/GenBank/DDBJ databases">
        <title>The Reconstruction of 2,631 Draft Metagenome-Assembled Genomes from the Global Oceans.</title>
        <authorList>
            <person name="Tully B.J."/>
            <person name="Graham E.D."/>
            <person name="Heidelberg J.F."/>
        </authorList>
    </citation>
    <scope>NUCLEOTIDE SEQUENCE [LARGE SCALE GENOMIC DNA]</scope>
</reference>
<dbReference type="GO" id="GO:0046125">
    <property type="term" value="P:pyrimidine deoxyribonucleoside metabolic process"/>
    <property type="evidence" value="ECO:0007669"/>
    <property type="project" value="InterPro"/>
</dbReference>
<dbReference type="Gene3D" id="2.40.40.20">
    <property type="match status" value="1"/>
</dbReference>
<dbReference type="SUPFAM" id="SSF47648">
    <property type="entry name" value="Nucleoside phosphorylase/phosphoribosyltransferase N-terminal domain"/>
    <property type="match status" value="1"/>
</dbReference>
<feature type="domain" description="Pyrimidine nucleoside phosphorylase C-terminal" evidence="4">
    <location>
        <begin position="429"/>
        <end position="496"/>
    </location>
</feature>
<dbReference type="Gene3D" id="3.90.1170.30">
    <property type="entry name" value="Pyrimidine nucleoside phosphorylase-like, C-terminal domain"/>
    <property type="match status" value="1"/>
</dbReference>
<dbReference type="InterPro" id="IPR000312">
    <property type="entry name" value="Glycosyl_Trfase_fam3"/>
</dbReference>
<dbReference type="InterPro" id="IPR036566">
    <property type="entry name" value="PYNP-like_C_sf"/>
</dbReference>
<proteinExistence type="predicted"/>
<dbReference type="EMBL" id="NZBU01000008">
    <property type="protein sequence ID" value="MAG22104.1"/>
    <property type="molecule type" value="Genomic_DNA"/>
</dbReference>
<dbReference type="Proteomes" id="UP000226592">
    <property type="component" value="Unassembled WGS sequence"/>
</dbReference>
<dbReference type="InterPro" id="IPR035902">
    <property type="entry name" value="Nuc_phospho_transferase"/>
</dbReference>
<comment type="caution">
    <text evidence="5">The sequence shown here is derived from an EMBL/GenBank/DDBJ whole genome shotgun (WGS) entry which is preliminary data.</text>
</comment>
<dbReference type="PANTHER" id="PTHR10515:SF0">
    <property type="entry name" value="THYMIDINE PHOSPHORYLASE"/>
    <property type="match status" value="1"/>
</dbReference>
<dbReference type="Gene3D" id="3.40.1030.10">
    <property type="entry name" value="Nucleoside phosphorylase/phosphoribosyltransferase catalytic domain"/>
    <property type="match status" value="1"/>
</dbReference>
<keyword evidence="1" id="KW-0328">Glycosyltransferase</keyword>
<dbReference type="Gene3D" id="1.20.970.50">
    <property type="match status" value="1"/>
</dbReference>
<dbReference type="GO" id="GO:0004645">
    <property type="term" value="F:1,4-alpha-oligoglucan phosphorylase activity"/>
    <property type="evidence" value="ECO:0007669"/>
    <property type="project" value="InterPro"/>
</dbReference>
<evidence type="ECO:0000313" key="6">
    <source>
        <dbReference type="Proteomes" id="UP000226592"/>
    </source>
</evidence>
<accession>A0A2D6M0Z8</accession>
<dbReference type="NCBIfam" id="TIGR02645">
    <property type="entry name" value="ARCH_P_rylase"/>
    <property type="match status" value="1"/>
</dbReference>
<dbReference type="NCBIfam" id="TIGR03327">
    <property type="entry name" value="AMP_phos"/>
    <property type="match status" value="1"/>
</dbReference>
<dbReference type="PANTHER" id="PTHR10515">
    <property type="entry name" value="THYMIDINE PHOSPHORYLASE"/>
    <property type="match status" value="1"/>
</dbReference>
<dbReference type="SUPFAM" id="SSF54680">
    <property type="entry name" value="Pyrimidine nucleoside phosphorylase C-terminal domain"/>
    <property type="match status" value="1"/>
</dbReference>
<dbReference type="GO" id="GO:0006206">
    <property type="term" value="P:pyrimidine nucleobase metabolic process"/>
    <property type="evidence" value="ECO:0007669"/>
    <property type="project" value="InterPro"/>
</dbReference>
<dbReference type="SMART" id="SM00941">
    <property type="entry name" value="PYNP_C"/>
    <property type="match status" value="1"/>
</dbReference>
<dbReference type="Pfam" id="PF02885">
    <property type="entry name" value="Glycos_trans_3N"/>
    <property type="match status" value="1"/>
</dbReference>
<dbReference type="InterPro" id="IPR036320">
    <property type="entry name" value="Glycosyl_Trfase_fam3_N_dom_sf"/>
</dbReference>